<name>A0ABR9WB51_9BACT</name>
<feature type="transmembrane region" description="Helical" evidence="1">
    <location>
        <begin position="45"/>
        <end position="65"/>
    </location>
</feature>
<feature type="transmembrane region" description="Helical" evidence="1">
    <location>
        <begin position="12"/>
        <end position="30"/>
    </location>
</feature>
<dbReference type="EMBL" id="JACYGY010000001">
    <property type="protein sequence ID" value="MBE9462211.1"/>
    <property type="molecule type" value="Genomic_DNA"/>
</dbReference>
<evidence type="ECO:0000313" key="2">
    <source>
        <dbReference type="EMBL" id="MBE9462211.1"/>
    </source>
</evidence>
<reference evidence="3" key="1">
    <citation type="submission" date="2023-07" db="EMBL/GenBank/DDBJ databases">
        <title>Dyadobacter sp. nov 'subterranea' isolated from contaminted grondwater.</title>
        <authorList>
            <person name="Szabo I."/>
            <person name="Al-Omari J."/>
            <person name="Szerdahelyi S.G."/>
            <person name="Rado J."/>
        </authorList>
    </citation>
    <scope>NUCLEOTIDE SEQUENCE [LARGE SCALE GENOMIC DNA]</scope>
    <source>
        <strain evidence="3">UP-52</strain>
    </source>
</reference>
<evidence type="ECO:0000256" key="1">
    <source>
        <dbReference type="SAM" id="Phobius"/>
    </source>
</evidence>
<dbReference type="Proteomes" id="UP000634134">
    <property type="component" value="Unassembled WGS sequence"/>
</dbReference>
<keyword evidence="1" id="KW-0812">Transmembrane</keyword>
<evidence type="ECO:0008006" key="4">
    <source>
        <dbReference type="Google" id="ProtNLM"/>
    </source>
</evidence>
<protein>
    <recommendedName>
        <fullName evidence="4">FtsX-like permease family protein</fullName>
    </recommendedName>
</protein>
<dbReference type="RefSeq" id="WP_194120430.1">
    <property type="nucleotide sequence ID" value="NZ_JACYGY010000001.1"/>
</dbReference>
<organism evidence="2 3">
    <name type="scientific">Dyadobacter subterraneus</name>
    <dbReference type="NCBI Taxonomy" id="2773304"/>
    <lineage>
        <taxon>Bacteria</taxon>
        <taxon>Pseudomonadati</taxon>
        <taxon>Bacteroidota</taxon>
        <taxon>Cytophagia</taxon>
        <taxon>Cytophagales</taxon>
        <taxon>Spirosomataceae</taxon>
        <taxon>Dyadobacter</taxon>
    </lineage>
</organism>
<evidence type="ECO:0000313" key="3">
    <source>
        <dbReference type="Proteomes" id="UP000634134"/>
    </source>
</evidence>
<sequence>MISNLWLLLSKEFVWLVTIACLIASPLAWWSMRSWLEKYDYRIEISWPVFAVAGSTAVIIALLTVSTQAIKAAIANPVDRLKIE</sequence>
<proteinExistence type="predicted"/>
<gene>
    <name evidence="2" type="ORF">IEE83_09985</name>
</gene>
<keyword evidence="1" id="KW-0472">Membrane</keyword>
<accession>A0ABR9WB51</accession>
<keyword evidence="1" id="KW-1133">Transmembrane helix</keyword>
<keyword evidence="3" id="KW-1185">Reference proteome</keyword>
<comment type="caution">
    <text evidence="2">The sequence shown here is derived from an EMBL/GenBank/DDBJ whole genome shotgun (WGS) entry which is preliminary data.</text>
</comment>